<evidence type="ECO:0000313" key="1">
    <source>
        <dbReference type="EMBL" id="MBA4655350.1"/>
    </source>
</evidence>
<organism evidence="1">
    <name type="scientific">Opuntia streptacantha</name>
    <name type="common">Prickly pear cactus</name>
    <name type="synonym">Opuntia cardona</name>
    <dbReference type="NCBI Taxonomy" id="393608"/>
    <lineage>
        <taxon>Eukaryota</taxon>
        <taxon>Viridiplantae</taxon>
        <taxon>Streptophyta</taxon>
        <taxon>Embryophyta</taxon>
        <taxon>Tracheophyta</taxon>
        <taxon>Spermatophyta</taxon>
        <taxon>Magnoliopsida</taxon>
        <taxon>eudicotyledons</taxon>
        <taxon>Gunneridae</taxon>
        <taxon>Pentapetalae</taxon>
        <taxon>Caryophyllales</taxon>
        <taxon>Cactineae</taxon>
        <taxon>Cactaceae</taxon>
        <taxon>Opuntioideae</taxon>
        <taxon>Opuntia</taxon>
    </lineage>
</organism>
<reference evidence="1" key="2">
    <citation type="submission" date="2020-07" db="EMBL/GenBank/DDBJ databases">
        <authorList>
            <person name="Vera ALvarez R."/>
            <person name="Arias-Moreno D.M."/>
            <person name="Jimenez-Jacinto V."/>
            <person name="Jimenez-Bremont J.F."/>
            <person name="Swaminathan K."/>
            <person name="Moose S.P."/>
            <person name="Guerrero-Gonzalez M.L."/>
            <person name="Marino-Ramirez L."/>
            <person name="Landsman D."/>
            <person name="Rodriguez-Kessler M."/>
            <person name="Delgado-Sanchez P."/>
        </authorList>
    </citation>
    <scope>NUCLEOTIDE SEQUENCE</scope>
    <source>
        <tissue evidence="1">Cladode</tissue>
    </source>
</reference>
<protein>
    <submittedName>
        <fullName evidence="1">Uncharacterized protein</fullName>
    </submittedName>
</protein>
<reference evidence="1" key="1">
    <citation type="journal article" date="2013" name="J. Plant Res.">
        <title>Effect of fungi and light on seed germination of three Opuntia species from semiarid lands of central Mexico.</title>
        <authorList>
            <person name="Delgado-Sanchez P."/>
            <person name="Jimenez-Bremont J.F."/>
            <person name="Guerrero-Gonzalez Mde L."/>
            <person name="Flores J."/>
        </authorList>
    </citation>
    <scope>NUCLEOTIDE SEQUENCE</scope>
    <source>
        <tissue evidence="1">Cladode</tissue>
    </source>
</reference>
<dbReference type="EMBL" id="GISG01187456">
    <property type="protein sequence ID" value="MBA4655350.1"/>
    <property type="molecule type" value="Transcribed_RNA"/>
</dbReference>
<sequence length="141" mass="15065">MLSIDLKTFSNAGRVEVAASFTAIKIPLQSSSDSLLPNSPVKRSSAATPVFAGPWPGLLMKPVNMDTATGNCDRNTLKKVTNRSTRRSAAIKIISGSSLGEELLGVGGNWFLLSSSSSPLNIGKTTNFKIQFQNGREKRLP</sequence>
<dbReference type="EMBL" id="GISG01187455">
    <property type="protein sequence ID" value="MBA4655349.1"/>
    <property type="molecule type" value="Transcribed_RNA"/>
</dbReference>
<name>A0A7C9A0Z6_OPUST</name>
<dbReference type="AlphaFoldDB" id="A0A7C9A0Z6"/>
<accession>A0A7C9A0Z6</accession>
<proteinExistence type="predicted"/>